<dbReference type="CDD" id="cd08556">
    <property type="entry name" value="GDPD"/>
    <property type="match status" value="1"/>
</dbReference>
<gene>
    <name evidence="4" type="ORF">AAC431_04125</name>
    <name evidence="3" type="ORF">F6H94_03420</name>
</gene>
<dbReference type="Pfam" id="PF03009">
    <property type="entry name" value="GDPD"/>
    <property type="match status" value="1"/>
</dbReference>
<dbReference type="GO" id="GO:0008081">
    <property type="term" value="F:phosphoric diester hydrolase activity"/>
    <property type="evidence" value="ECO:0007669"/>
    <property type="project" value="InterPro"/>
</dbReference>
<evidence type="ECO:0000259" key="2">
    <source>
        <dbReference type="PROSITE" id="PS51704"/>
    </source>
</evidence>
<dbReference type="SUPFAM" id="SSF51695">
    <property type="entry name" value="PLC-like phosphodiesterases"/>
    <property type="match status" value="1"/>
</dbReference>
<proteinExistence type="predicted"/>
<keyword evidence="1" id="KW-0472">Membrane</keyword>
<dbReference type="OrthoDB" id="384721at2"/>
<dbReference type="AlphaFoldDB" id="A0A5N1IIJ3"/>
<keyword evidence="6" id="KW-1185">Reference proteome</keyword>
<evidence type="ECO:0000313" key="6">
    <source>
        <dbReference type="Proteomes" id="UP001385848"/>
    </source>
</evidence>
<dbReference type="PANTHER" id="PTHR46211:SF14">
    <property type="entry name" value="GLYCEROPHOSPHODIESTER PHOSPHODIESTERASE"/>
    <property type="match status" value="1"/>
</dbReference>
<feature type="transmembrane region" description="Helical" evidence="1">
    <location>
        <begin position="7"/>
        <end position="26"/>
    </location>
</feature>
<evidence type="ECO:0000256" key="1">
    <source>
        <dbReference type="SAM" id="Phobius"/>
    </source>
</evidence>
<dbReference type="InterPro" id="IPR017946">
    <property type="entry name" value="PLC-like_Pdiesterase_TIM-brl"/>
</dbReference>
<reference evidence="3 5" key="1">
    <citation type="submission" date="2019-09" db="EMBL/GenBank/DDBJ databases">
        <title>Draft genome sequence assemblies of isolates from the urinary tract.</title>
        <authorList>
            <person name="Mores C.R."/>
            <person name="Putonti C."/>
            <person name="Wolfe A.J."/>
        </authorList>
    </citation>
    <scope>NUCLEOTIDE SEQUENCE [LARGE SCALE GENOMIC DNA]</scope>
    <source>
        <strain evidence="3 5">UMB246</strain>
    </source>
</reference>
<evidence type="ECO:0000313" key="3">
    <source>
        <dbReference type="EMBL" id="KAA9323260.1"/>
    </source>
</evidence>
<dbReference type="KEGG" id="lje:BUE77_06935"/>
<dbReference type="Proteomes" id="UP000327236">
    <property type="component" value="Unassembled WGS sequence"/>
</dbReference>
<dbReference type="Proteomes" id="UP001385848">
    <property type="component" value="Unassembled WGS sequence"/>
</dbReference>
<dbReference type="EMBL" id="VYWW01000010">
    <property type="protein sequence ID" value="KAA9323260.1"/>
    <property type="molecule type" value="Genomic_DNA"/>
</dbReference>
<organism evidence="3 5">
    <name type="scientific">Lactobacillus jensenii</name>
    <dbReference type="NCBI Taxonomy" id="109790"/>
    <lineage>
        <taxon>Bacteria</taxon>
        <taxon>Bacillati</taxon>
        <taxon>Bacillota</taxon>
        <taxon>Bacilli</taxon>
        <taxon>Lactobacillales</taxon>
        <taxon>Lactobacillaceae</taxon>
        <taxon>Lactobacillus</taxon>
    </lineage>
</organism>
<dbReference type="PROSITE" id="PS51704">
    <property type="entry name" value="GP_PDE"/>
    <property type="match status" value="1"/>
</dbReference>
<evidence type="ECO:0000313" key="4">
    <source>
        <dbReference type="EMBL" id="MEL0565112.1"/>
    </source>
</evidence>
<sequence length="459" mass="52918">MKLKKCLNWGLFLSLIFIINCGFLVVGHRGDPTKYPEETIQSDNSAFDSGADYVELDLHLSKDNIAVVSHDDDLGRMVGTNAIVSQNTFETLSKLQYSNGEHVISLNQLFEYYKDKPNTKFILETKVDHGVNKSNNLEKVIASSIKKYHMENRVMIHSFSAKSLYYFSQLLPNVERIFIVGSLKRINYDTLQYVNAVNVSSDLIKKYPELVKWLHGSDKKIFVWAEMDESPKLWNWLINNNIDGVVTNFPATGFKYKVAKEGSKQVEINKDATYLGFNQAKTIMNPYQPVTNKAKISFLENVHVLKSVQVGNQLYYQLGGNSFVKADYISFDLNYDNLNPYFNSQIKTPSHTKVKVYLSPNHLTYLHKHLRFNQNYKIYGFSGTSKNLWIKTNLGWVQAREILFTNFPINSFAFSRYQLLDANTRYSNIELLSFTILRDPYTQQFNPNLKSFLNHKALS</sequence>
<dbReference type="GeneID" id="31743449"/>
<name>A0A5N1IIJ3_LACJE</name>
<protein>
    <submittedName>
        <fullName evidence="3">Glycerophosphodiester phosphodiesterase</fullName>
    </submittedName>
</protein>
<dbReference type="InterPro" id="IPR030395">
    <property type="entry name" value="GP_PDE_dom"/>
</dbReference>
<dbReference type="PANTHER" id="PTHR46211">
    <property type="entry name" value="GLYCEROPHOSPHORYL DIESTER PHOSPHODIESTERASE"/>
    <property type="match status" value="1"/>
</dbReference>
<accession>A0A5N1IIJ3</accession>
<dbReference type="GO" id="GO:0006629">
    <property type="term" value="P:lipid metabolic process"/>
    <property type="evidence" value="ECO:0007669"/>
    <property type="project" value="InterPro"/>
</dbReference>
<dbReference type="Gene3D" id="3.20.20.190">
    <property type="entry name" value="Phosphatidylinositol (PI) phosphodiesterase"/>
    <property type="match status" value="1"/>
</dbReference>
<dbReference type="EMBL" id="JBBVUL010000006">
    <property type="protein sequence ID" value="MEL0565112.1"/>
    <property type="molecule type" value="Genomic_DNA"/>
</dbReference>
<comment type="caution">
    <text evidence="3">The sequence shown here is derived from an EMBL/GenBank/DDBJ whole genome shotgun (WGS) entry which is preliminary data.</text>
</comment>
<evidence type="ECO:0000313" key="5">
    <source>
        <dbReference type="Proteomes" id="UP000327236"/>
    </source>
</evidence>
<feature type="domain" description="GP-PDE" evidence="2">
    <location>
        <begin position="23"/>
        <end position="257"/>
    </location>
</feature>
<reference evidence="4 6" key="2">
    <citation type="submission" date="2024-04" db="EMBL/GenBank/DDBJ databases">
        <title>Three lactobacilli isolated from voided urine samples from females with type 2 diabetes.</title>
        <authorList>
            <person name="Kula A."/>
            <person name="Stegman N."/>
            <person name="Putonti C."/>
        </authorList>
    </citation>
    <scope>NUCLEOTIDE SEQUENCE [LARGE SCALE GENOMIC DNA]</scope>
    <source>
        <strain evidence="4 6">1855</strain>
    </source>
</reference>
<keyword evidence="1" id="KW-1133">Transmembrane helix</keyword>
<keyword evidence="1" id="KW-0812">Transmembrane</keyword>
<dbReference type="RefSeq" id="WP_006585709.1">
    <property type="nucleotide sequence ID" value="NZ_CATOUV010000001.1"/>
</dbReference>